<dbReference type="Proteomes" id="UP000184476">
    <property type="component" value="Unassembled WGS sequence"/>
</dbReference>
<gene>
    <name evidence="2" type="ORF">SAMN05444392_1137</name>
</gene>
<dbReference type="PANTHER" id="PTHR40055">
    <property type="entry name" value="TRANSCRIPTIONAL REGULATOR YGIV-RELATED"/>
    <property type="match status" value="1"/>
</dbReference>
<dbReference type="AlphaFoldDB" id="A0A1M5ABI5"/>
<accession>A0A1M5ABI5</accession>
<dbReference type="EMBL" id="FQVL01000013">
    <property type="protein sequence ID" value="SHF27514.1"/>
    <property type="molecule type" value="Genomic_DNA"/>
</dbReference>
<dbReference type="InterPro" id="IPR029442">
    <property type="entry name" value="GyrI-like"/>
</dbReference>
<dbReference type="PANTHER" id="PTHR40055:SF1">
    <property type="entry name" value="TRANSCRIPTIONAL REGULATOR YGIV-RELATED"/>
    <property type="match status" value="1"/>
</dbReference>
<evidence type="ECO:0000313" key="3">
    <source>
        <dbReference type="Proteomes" id="UP000184476"/>
    </source>
</evidence>
<evidence type="ECO:0000313" key="2">
    <source>
        <dbReference type="EMBL" id="SHF27514.1"/>
    </source>
</evidence>
<dbReference type="InterPro" id="IPR011256">
    <property type="entry name" value="Reg_factor_effector_dom_sf"/>
</dbReference>
<dbReference type="OrthoDB" id="5337216at2"/>
<dbReference type="SMART" id="SM00871">
    <property type="entry name" value="AraC_E_bind"/>
    <property type="match status" value="1"/>
</dbReference>
<dbReference type="SUPFAM" id="SSF55136">
    <property type="entry name" value="Probable bacterial effector-binding domain"/>
    <property type="match status" value="1"/>
</dbReference>
<dbReference type="RefSeq" id="WP_073156842.1">
    <property type="nucleotide sequence ID" value="NZ_FQVL01000013.1"/>
</dbReference>
<feature type="domain" description="AraC effector-binding" evidence="1">
    <location>
        <begin position="1"/>
        <end position="149"/>
    </location>
</feature>
<sequence>MNIIVETLPKYRIAFVRQWGPYGSANKKAMEKLKKWAKEEDLLESSTIIFGIPQDNPEITLPENCRYDACIVIAKDYHLDGSVLEGELAGGEYLIYKVKHTGEDIQNAWANIFSFIHNKGFEIEHKPILERYTGDMVSKGYCELCIPVRPL</sequence>
<evidence type="ECO:0000259" key="1">
    <source>
        <dbReference type="SMART" id="SM00871"/>
    </source>
</evidence>
<keyword evidence="3" id="KW-1185">Reference proteome</keyword>
<proteinExistence type="predicted"/>
<protein>
    <submittedName>
        <fullName evidence="2">DNA gyrase inhibitor GyrI</fullName>
    </submittedName>
</protein>
<dbReference type="Gene3D" id="3.20.80.10">
    <property type="entry name" value="Regulatory factor, effector binding domain"/>
    <property type="match status" value="1"/>
</dbReference>
<dbReference type="Pfam" id="PF06445">
    <property type="entry name" value="GyrI-like"/>
    <property type="match status" value="1"/>
</dbReference>
<name>A0A1M5ABI5_9BACL</name>
<dbReference type="InterPro" id="IPR050908">
    <property type="entry name" value="SmbC-like"/>
</dbReference>
<organism evidence="2 3">
    <name type="scientific">Seinonella peptonophila</name>
    <dbReference type="NCBI Taxonomy" id="112248"/>
    <lineage>
        <taxon>Bacteria</taxon>
        <taxon>Bacillati</taxon>
        <taxon>Bacillota</taxon>
        <taxon>Bacilli</taxon>
        <taxon>Bacillales</taxon>
        <taxon>Thermoactinomycetaceae</taxon>
        <taxon>Seinonella</taxon>
    </lineage>
</organism>
<dbReference type="InterPro" id="IPR010499">
    <property type="entry name" value="AraC_E-bd"/>
</dbReference>
<reference evidence="2 3" key="1">
    <citation type="submission" date="2016-11" db="EMBL/GenBank/DDBJ databases">
        <authorList>
            <person name="Jaros S."/>
            <person name="Januszkiewicz K."/>
            <person name="Wedrychowicz H."/>
        </authorList>
    </citation>
    <scope>NUCLEOTIDE SEQUENCE [LARGE SCALE GENOMIC DNA]</scope>
    <source>
        <strain evidence="2 3">DSM 44666</strain>
    </source>
</reference>